<reference evidence="2" key="1">
    <citation type="submission" date="2020-11" db="EMBL/GenBank/DDBJ databases">
        <authorList>
            <consortium name="DOE Joint Genome Institute"/>
            <person name="Ahrendt S."/>
            <person name="Riley R."/>
            <person name="Andreopoulos W."/>
            <person name="LaButti K."/>
            <person name="Pangilinan J."/>
            <person name="Ruiz-duenas F.J."/>
            <person name="Barrasa J.M."/>
            <person name="Sanchez-Garcia M."/>
            <person name="Camarero S."/>
            <person name="Miyauchi S."/>
            <person name="Serrano A."/>
            <person name="Linde D."/>
            <person name="Babiker R."/>
            <person name="Drula E."/>
            <person name="Ayuso-Fernandez I."/>
            <person name="Pacheco R."/>
            <person name="Padilla G."/>
            <person name="Ferreira P."/>
            <person name="Barriuso J."/>
            <person name="Kellner H."/>
            <person name="Castanera R."/>
            <person name="Alfaro M."/>
            <person name="Ramirez L."/>
            <person name="Pisabarro A.G."/>
            <person name="Kuo A."/>
            <person name="Tritt A."/>
            <person name="Lipzen A."/>
            <person name="He G."/>
            <person name="Yan M."/>
            <person name="Ng V."/>
            <person name="Cullen D."/>
            <person name="Martin F."/>
            <person name="Rosso M.-N."/>
            <person name="Henrissat B."/>
            <person name="Hibbett D."/>
            <person name="Martinez A.T."/>
            <person name="Grigoriev I.V."/>
        </authorList>
    </citation>
    <scope>NUCLEOTIDE SEQUENCE</scope>
    <source>
        <strain evidence="2">AH 44721</strain>
    </source>
</reference>
<evidence type="ECO:0000256" key="1">
    <source>
        <dbReference type="SAM" id="MobiDB-lite"/>
    </source>
</evidence>
<feature type="region of interest" description="Disordered" evidence="1">
    <location>
        <begin position="171"/>
        <end position="191"/>
    </location>
</feature>
<dbReference type="Proteomes" id="UP000724874">
    <property type="component" value="Unassembled WGS sequence"/>
</dbReference>
<dbReference type="OrthoDB" id="2687798at2759"/>
<protein>
    <submittedName>
        <fullName evidence="2">Uncharacterized protein</fullName>
    </submittedName>
</protein>
<evidence type="ECO:0000313" key="2">
    <source>
        <dbReference type="EMBL" id="KAF8910483.1"/>
    </source>
</evidence>
<organism evidence="2 3">
    <name type="scientific">Gymnopilus junonius</name>
    <name type="common">Spectacular rustgill mushroom</name>
    <name type="synonym">Gymnopilus spectabilis subsp. junonius</name>
    <dbReference type="NCBI Taxonomy" id="109634"/>
    <lineage>
        <taxon>Eukaryota</taxon>
        <taxon>Fungi</taxon>
        <taxon>Dikarya</taxon>
        <taxon>Basidiomycota</taxon>
        <taxon>Agaricomycotina</taxon>
        <taxon>Agaricomycetes</taxon>
        <taxon>Agaricomycetidae</taxon>
        <taxon>Agaricales</taxon>
        <taxon>Agaricineae</taxon>
        <taxon>Hymenogastraceae</taxon>
        <taxon>Gymnopilus</taxon>
    </lineage>
</organism>
<sequence>MPALQVVKRLKSVFMPLLRRARRLPQDPVTLNPNGPLSSTGSLHQIPQSYPLSPVPSFVIFPDNEKATNVYPSASKPKSAWLCHGANFSGIFKSMLSIAKSLPLPMKSPSVISLRTPYRCVASLAMDALLPKNDAISQGHAMNPSNKHWQQDALSQQVRAGMGARAEDNFAIDGASPNAKSDPADRTLGNPEGMGMFEQVGSSSGTAAFFKAGRKQGDYGMMK</sequence>
<accession>A0A9P5NVB7</accession>
<keyword evidence="3" id="KW-1185">Reference proteome</keyword>
<proteinExistence type="predicted"/>
<evidence type="ECO:0000313" key="3">
    <source>
        <dbReference type="Proteomes" id="UP000724874"/>
    </source>
</evidence>
<name>A0A9P5NVB7_GYMJU</name>
<comment type="caution">
    <text evidence="2">The sequence shown here is derived from an EMBL/GenBank/DDBJ whole genome shotgun (WGS) entry which is preliminary data.</text>
</comment>
<dbReference type="EMBL" id="JADNYJ010000006">
    <property type="protein sequence ID" value="KAF8910483.1"/>
    <property type="molecule type" value="Genomic_DNA"/>
</dbReference>
<gene>
    <name evidence="2" type="ORF">CPB84DRAFT_1958355</name>
</gene>
<dbReference type="AlphaFoldDB" id="A0A9P5NVB7"/>